<evidence type="ECO:0000259" key="3">
    <source>
        <dbReference type="Pfam" id="PF13649"/>
    </source>
</evidence>
<evidence type="ECO:0000313" key="5">
    <source>
        <dbReference type="Proteomes" id="UP000735541"/>
    </source>
</evidence>
<evidence type="ECO:0000256" key="2">
    <source>
        <dbReference type="ARBA" id="ARBA00022679"/>
    </source>
</evidence>
<dbReference type="GO" id="GO:0032259">
    <property type="term" value="P:methylation"/>
    <property type="evidence" value="ECO:0007669"/>
    <property type="project" value="UniProtKB-KW"/>
</dbReference>
<keyword evidence="1 4" id="KW-0489">Methyltransferase</keyword>
<dbReference type="Pfam" id="PF13649">
    <property type="entry name" value="Methyltransf_25"/>
    <property type="match status" value="1"/>
</dbReference>
<evidence type="ECO:0000313" key="4">
    <source>
        <dbReference type="EMBL" id="MBV7668958.1"/>
    </source>
</evidence>
<dbReference type="Proteomes" id="UP000735541">
    <property type="component" value="Unassembled WGS sequence"/>
</dbReference>
<sequence>MTSPAHLTALRESYDTLADDYFAQVPPVSGMDPLNRGMPGAFAELVRADGSGPVADLGCGPGRTTAHLVGLGLSAFGIDLSPKMVEVARRNHPGLDFTEGSMACLDIASGTLGGIMAWYSVHHTPPEQLPGLFGEFHRVLAPGGRVLIGDWTGTGEEVVPGPVFGHPVSYRNYFLPLSRLVELLTEAGLDVTAHLEQEPDGRLKRRHACVLARKPPARNPAPVTS</sequence>
<accession>A0ABS6TL04</accession>
<keyword evidence="5" id="KW-1185">Reference proteome</keyword>
<protein>
    <submittedName>
        <fullName evidence="4">Class I SAM-dependent methyltransferase</fullName>
    </submittedName>
</protein>
<dbReference type="Gene3D" id="3.40.50.150">
    <property type="entry name" value="Vaccinia Virus protein VP39"/>
    <property type="match status" value="1"/>
</dbReference>
<dbReference type="RefSeq" id="WP_228867517.1">
    <property type="nucleotide sequence ID" value="NZ_JAHUVW010000001.1"/>
</dbReference>
<reference evidence="4 5" key="1">
    <citation type="submission" date="2021-07" db="EMBL/GenBank/DDBJ databases">
        <title>Sequencing Streptomyces halstedii LGO-A4 genome an citrus endophytic actinomycete.</title>
        <authorList>
            <person name="Samborskyy M."/>
            <person name="Scott N."/>
            <person name="Deglau R."/>
            <person name="Dickens S."/>
            <person name="Oliveira L.G."/>
        </authorList>
    </citation>
    <scope>NUCLEOTIDE SEQUENCE [LARGE SCALE GENOMIC DNA]</scope>
    <source>
        <strain evidence="4 5">LGO-A4</strain>
    </source>
</reference>
<dbReference type="PANTHER" id="PTHR43861:SF1">
    <property type="entry name" value="TRANS-ACONITATE 2-METHYLTRANSFERASE"/>
    <property type="match status" value="1"/>
</dbReference>
<dbReference type="PANTHER" id="PTHR43861">
    <property type="entry name" value="TRANS-ACONITATE 2-METHYLTRANSFERASE-RELATED"/>
    <property type="match status" value="1"/>
</dbReference>
<dbReference type="EMBL" id="JAHUVW010000001">
    <property type="protein sequence ID" value="MBV7668958.1"/>
    <property type="molecule type" value="Genomic_DNA"/>
</dbReference>
<dbReference type="InterPro" id="IPR029063">
    <property type="entry name" value="SAM-dependent_MTases_sf"/>
</dbReference>
<organism evidence="4 5">
    <name type="scientific">Streptomyces halstedii</name>
    <dbReference type="NCBI Taxonomy" id="1944"/>
    <lineage>
        <taxon>Bacteria</taxon>
        <taxon>Bacillati</taxon>
        <taxon>Actinomycetota</taxon>
        <taxon>Actinomycetes</taxon>
        <taxon>Kitasatosporales</taxon>
        <taxon>Streptomycetaceae</taxon>
        <taxon>Streptomyces</taxon>
    </lineage>
</organism>
<evidence type="ECO:0000256" key="1">
    <source>
        <dbReference type="ARBA" id="ARBA00022603"/>
    </source>
</evidence>
<dbReference type="SUPFAM" id="SSF53335">
    <property type="entry name" value="S-adenosyl-L-methionine-dependent methyltransferases"/>
    <property type="match status" value="1"/>
</dbReference>
<name>A0ABS6TL04_STRHA</name>
<dbReference type="CDD" id="cd02440">
    <property type="entry name" value="AdoMet_MTases"/>
    <property type="match status" value="1"/>
</dbReference>
<dbReference type="InterPro" id="IPR041698">
    <property type="entry name" value="Methyltransf_25"/>
</dbReference>
<keyword evidence="2" id="KW-0808">Transferase</keyword>
<dbReference type="GO" id="GO:0008168">
    <property type="term" value="F:methyltransferase activity"/>
    <property type="evidence" value="ECO:0007669"/>
    <property type="project" value="UniProtKB-KW"/>
</dbReference>
<comment type="caution">
    <text evidence="4">The sequence shown here is derived from an EMBL/GenBank/DDBJ whole genome shotgun (WGS) entry which is preliminary data.</text>
</comment>
<gene>
    <name evidence="4" type="ORF">STHAL_05555</name>
</gene>
<proteinExistence type="predicted"/>
<feature type="domain" description="Methyltransferase" evidence="3">
    <location>
        <begin position="54"/>
        <end position="144"/>
    </location>
</feature>